<accession>A0A1X0I8A5</accession>
<evidence type="ECO:0000313" key="3">
    <source>
        <dbReference type="Proteomes" id="UP000192513"/>
    </source>
</evidence>
<gene>
    <name evidence="2" type="ORF">BST39_16625</name>
</gene>
<feature type="domain" description="NAD-dependent epimerase/dehydratase" evidence="1">
    <location>
        <begin position="3"/>
        <end position="101"/>
    </location>
</feature>
<keyword evidence="3" id="KW-1185">Reference proteome</keyword>
<protein>
    <recommendedName>
        <fullName evidence="1">NAD-dependent epimerase/dehydratase domain-containing protein</fullName>
    </recommendedName>
</protein>
<comment type="caution">
    <text evidence="2">The sequence shown here is derived from an EMBL/GenBank/DDBJ whole genome shotgun (WGS) entry which is preliminary data.</text>
</comment>
<dbReference type="Proteomes" id="UP000192513">
    <property type="component" value="Unassembled WGS sequence"/>
</dbReference>
<sequence length="699" mass="74275">MQILVTDATGALGRLVARQSLAAGHTVIGIAERSHSCLNRNVELVCAPLRSPVLQELADEADAVIHLAPVDTTAPGSTDIDGLAHVTDVAARAGARLLFVSQAAGRPELYRPAEELVSTSWGPSLVVRSAPPVGRQLDWTVCRTVATLLRTRVSAAPMRVLHVDDLVRFLVSSLNSDRTGVVDLASPDTVNVVTAWRMLRSADPRSRLNRVRSWAQLTPEMDVAAVQEDWAFEFGWQALEAVADTARGLVGRRIGAAGAIRHGPRLALPVEVAPRPRPTGEEHSAAPEGVEGEFDDRIDPRFPVFSAGTLAEALPGPLTPITLDVQLSGLRTANRVLGQVLALGGVVGQEWGSRAIAVFGHRPYVGVSVNMVAAAQLPGWDRDAVARNAVAGRPQVGDLLPLGEPALAGGALGSIAKAVVAGRSLALLRHLKADTRAYGAAAEAELLDAARLATLPDAGLEVRIPLLRDRIHQGWILTALWLLDTGVTAAALERSRAARSVPGVDMIMDSTRVATQTAQLAAVLRADPPLCELAREGNLASIRALSPTTAAAVDAAVAHVGHRGPGEAELASPTYADDPAMLLRAAGDAAVEAAGSTEPPSSTLAQRLATNARDSRELAHDTTLRFTHQLRMTLRELGSRRVAADLIDVAEDVYYLTCDELVTMPGDARLRIKRRRAERERLQVQRPPDVIDGTWAPVD</sequence>
<dbReference type="STRING" id="590652.BST39_16625"/>
<evidence type="ECO:0000313" key="2">
    <source>
        <dbReference type="EMBL" id="ORB38750.1"/>
    </source>
</evidence>
<dbReference type="AlphaFoldDB" id="A0A1X0I8A5"/>
<dbReference type="OrthoDB" id="9765468at2"/>
<organism evidence="2 3">
    <name type="scientific">Mycobacterium paraseoulense</name>
    <dbReference type="NCBI Taxonomy" id="590652"/>
    <lineage>
        <taxon>Bacteria</taxon>
        <taxon>Bacillati</taxon>
        <taxon>Actinomycetota</taxon>
        <taxon>Actinomycetes</taxon>
        <taxon>Mycobacteriales</taxon>
        <taxon>Mycobacteriaceae</taxon>
        <taxon>Mycobacterium</taxon>
    </lineage>
</organism>
<dbReference type="InterPro" id="IPR001509">
    <property type="entry name" value="Epimerase_deHydtase"/>
</dbReference>
<name>A0A1X0I8A5_9MYCO</name>
<dbReference type="SUPFAM" id="SSF51735">
    <property type="entry name" value="NAD(P)-binding Rossmann-fold domains"/>
    <property type="match status" value="1"/>
</dbReference>
<evidence type="ECO:0000259" key="1">
    <source>
        <dbReference type="Pfam" id="PF01370"/>
    </source>
</evidence>
<dbReference type="InterPro" id="IPR036291">
    <property type="entry name" value="NAD(P)-bd_dom_sf"/>
</dbReference>
<reference evidence="2 3" key="1">
    <citation type="submission" date="2017-02" db="EMBL/GenBank/DDBJ databases">
        <title>The new phylogeny of genus Mycobacterium.</title>
        <authorList>
            <person name="Tortoli E."/>
            <person name="Trovato A."/>
            <person name="Cirillo D.M."/>
        </authorList>
    </citation>
    <scope>NUCLEOTIDE SEQUENCE [LARGE SCALE GENOMIC DNA]</scope>
    <source>
        <strain evidence="2 3">DSM 45000</strain>
    </source>
</reference>
<dbReference type="NCBIfam" id="NF008972">
    <property type="entry name" value="PRK12320.1"/>
    <property type="match status" value="1"/>
</dbReference>
<dbReference type="Gene3D" id="3.40.50.720">
    <property type="entry name" value="NAD(P)-binding Rossmann-like Domain"/>
    <property type="match status" value="1"/>
</dbReference>
<dbReference type="Pfam" id="PF01370">
    <property type="entry name" value="Epimerase"/>
    <property type="match status" value="1"/>
</dbReference>
<dbReference type="RefSeq" id="WP_083173040.1">
    <property type="nucleotide sequence ID" value="NZ_AP022619.1"/>
</dbReference>
<dbReference type="EMBL" id="MVIE01000021">
    <property type="protein sequence ID" value="ORB38750.1"/>
    <property type="molecule type" value="Genomic_DNA"/>
</dbReference>
<proteinExistence type="predicted"/>